<accession>A0ACC6V016</accession>
<dbReference type="Proteomes" id="UP000033636">
    <property type="component" value="Unassembled WGS sequence"/>
</dbReference>
<evidence type="ECO:0000313" key="2">
    <source>
        <dbReference type="Proteomes" id="UP000033636"/>
    </source>
</evidence>
<proteinExistence type="predicted"/>
<keyword evidence="1" id="KW-0560">Oxidoreductase</keyword>
<organism evidence="1 2">
    <name type="scientific">Thermoproteus sp. AZ2</name>
    <dbReference type="NCBI Taxonomy" id="1609232"/>
    <lineage>
        <taxon>Archaea</taxon>
        <taxon>Thermoproteota</taxon>
        <taxon>Thermoprotei</taxon>
        <taxon>Thermoproteales</taxon>
        <taxon>Thermoproteaceae</taxon>
        <taxon>Thermoproteus</taxon>
    </lineage>
</organism>
<gene>
    <name evidence="1" type="ORF">TU35_003455</name>
</gene>
<dbReference type="EMBL" id="JZWT02000007">
    <property type="protein sequence ID" value="MFB6490296.1"/>
    <property type="molecule type" value="Genomic_DNA"/>
</dbReference>
<sequence>MRVAVVGYGTIGKRVADAVARQDDMRLIGVYKLTPDYEAEIAQSKGYPLYAPRDRAEAFKRAGLEVYGDLSDLIKAADIIVDASPDGAGAENKKHYVEGGRPAIFQGGEESDVAEVSFNALASYEKAIGKKYIRVVSCNTTGISRVLSSLILNGVGVKKARIFIARRGADPREYKRGPINDVVPNPATVPSHHGPDVKTVLGDIDIMTMAVAVPVTLMHMHMAYLELDGDYRRDDVLEAFAATPRILLYEAGRGFASLAQMIEWARDMGRPRGDLWEVGVVRDSVTLVGRELFLMYGVHQEAVVAPENIDAIRAASGFKDKWASIEKTDKSLGLITRGKRYGAPRNTA</sequence>
<evidence type="ECO:0000313" key="1">
    <source>
        <dbReference type="EMBL" id="MFB6490296.1"/>
    </source>
</evidence>
<name>A0ACC6V016_9CREN</name>
<reference evidence="1" key="1">
    <citation type="submission" date="2024-07" db="EMBL/GenBank/DDBJ databases">
        <title>Metagenome and Metagenome-Assembled Genomes of Archaea from a hot spring from the geothermal field of Los Azufres, Mexico.</title>
        <authorList>
            <person name="Marin-Paredes R."/>
            <person name="Martinez-Romero E."/>
            <person name="Servin-Garciduenas L.E."/>
        </authorList>
    </citation>
    <scope>NUCLEOTIDE SEQUENCE</scope>
</reference>
<comment type="caution">
    <text evidence="1">The sequence shown here is derived from an EMBL/GenBank/DDBJ whole genome shotgun (WGS) entry which is preliminary data.</text>
</comment>
<protein>
    <submittedName>
        <fullName evidence="1">Type II glyceraldehyde-3-phosphate dehydrogenase</fullName>
        <ecNumber evidence="1">1.2.1.59</ecNumber>
    </submittedName>
</protein>
<dbReference type="EC" id="1.2.1.59" evidence="1"/>